<dbReference type="InterPro" id="IPR019775">
    <property type="entry name" value="WD40_repeat_CS"/>
</dbReference>
<evidence type="ECO:0000256" key="5">
    <source>
        <dbReference type="ARBA" id="ARBA00023242"/>
    </source>
</evidence>
<gene>
    <name evidence="9" type="ORF">Mgra_00009313</name>
</gene>
<evidence type="ECO:0000256" key="2">
    <source>
        <dbReference type="ARBA" id="ARBA00022552"/>
    </source>
</evidence>
<dbReference type="PROSITE" id="PS00678">
    <property type="entry name" value="WD_REPEATS_1"/>
    <property type="match status" value="1"/>
</dbReference>
<dbReference type="InterPro" id="IPR012952">
    <property type="entry name" value="BING4_C_dom"/>
</dbReference>
<feature type="domain" description="BING4 C-terminal" evidence="8">
    <location>
        <begin position="383"/>
        <end position="461"/>
    </location>
</feature>
<accession>A0A8S9Z855</accession>
<name>A0A8S9Z855_9BILA</name>
<dbReference type="PANTHER" id="PTHR14085:SF3">
    <property type="entry name" value="WD REPEAT-CONTAINING PROTEIN 46"/>
    <property type="match status" value="1"/>
</dbReference>
<keyword evidence="4" id="KW-0677">Repeat</keyword>
<evidence type="ECO:0000259" key="8">
    <source>
        <dbReference type="SMART" id="SM01033"/>
    </source>
</evidence>
<evidence type="ECO:0000256" key="1">
    <source>
        <dbReference type="ARBA" id="ARBA00004604"/>
    </source>
</evidence>
<organism evidence="9 10">
    <name type="scientific">Meloidogyne graminicola</name>
    <dbReference type="NCBI Taxonomy" id="189291"/>
    <lineage>
        <taxon>Eukaryota</taxon>
        <taxon>Metazoa</taxon>
        <taxon>Ecdysozoa</taxon>
        <taxon>Nematoda</taxon>
        <taxon>Chromadorea</taxon>
        <taxon>Rhabditida</taxon>
        <taxon>Tylenchina</taxon>
        <taxon>Tylenchomorpha</taxon>
        <taxon>Tylenchoidea</taxon>
        <taxon>Meloidogynidae</taxon>
        <taxon>Meloidogyninae</taxon>
        <taxon>Meloidogyne</taxon>
    </lineage>
</organism>
<evidence type="ECO:0000313" key="9">
    <source>
        <dbReference type="EMBL" id="KAF7629162.1"/>
    </source>
</evidence>
<dbReference type="InterPro" id="IPR015943">
    <property type="entry name" value="WD40/YVTN_repeat-like_dom_sf"/>
</dbReference>
<keyword evidence="3 6" id="KW-0853">WD repeat</keyword>
<dbReference type="GO" id="GO:0000462">
    <property type="term" value="P:maturation of SSU-rRNA from tricistronic rRNA transcript (SSU-rRNA, 5.8S rRNA, LSU-rRNA)"/>
    <property type="evidence" value="ECO:0007669"/>
    <property type="project" value="TreeGrafter"/>
</dbReference>
<proteinExistence type="predicted"/>
<dbReference type="SMART" id="SM00320">
    <property type="entry name" value="WD40"/>
    <property type="match status" value="5"/>
</dbReference>
<dbReference type="Gene3D" id="2.130.10.10">
    <property type="entry name" value="YVTN repeat-like/Quinoprotein amine dehydrogenase"/>
    <property type="match status" value="1"/>
</dbReference>
<dbReference type="FunFam" id="2.130.10.10:FF:000378">
    <property type="entry name" value="U3 small nucleolar RNA-associated protein 7"/>
    <property type="match status" value="1"/>
</dbReference>
<protein>
    <recommendedName>
        <fullName evidence="8">BING4 C-terminal domain-containing protein</fullName>
    </recommendedName>
</protein>
<sequence length="494" mass="56500">MNEHKRQQNFKKQNYKSNGQKKFYKKRKLIPNDLVRGKSDKFPSKLDIPKEKLKEYDTGAELLLPEKAKTIIAQKRLIKKKNRFFERVERVARAELLDTQQEGFIEPDEGIPTCLTNQTQICDAVDIASATKHFSLDLRFGPYSIDYTLNGRFMLLGGRKGHIAAFDWMTKDLMTEINVMETVRDIQWLHTETMFAVGQKRWLRIYDKNGTELHCIKSMFDIKKLQFLPRHFLLVGSSGNSFITWLDVSVGKQIASFPTKCGVLDVLTQNQSNAIIVGGNSRGVVTMWSPNNSKPLIEMFAHKGPILGIDIDQTGNYMATSGLDNKLRIWDLRNNFNEIAVYSSPLLNYTHLTFSQRNFLAVNYGKHLQVLKSPHLTQTCNTPYLVHNCEGTITDLQFCPYEDVLGVGHTNGFISLLIPGAGQANFDSLRANPFESKQQRKEREIRMLLDKIQPELITLNPADINRVNRKGLKSTLEYKSNVMHIKPSTIEDIE</sequence>
<dbReference type="GO" id="GO:0032040">
    <property type="term" value="C:small-subunit processome"/>
    <property type="evidence" value="ECO:0007669"/>
    <property type="project" value="TreeGrafter"/>
</dbReference>
<feature type="compositionally biased region" description="Polar residues" evidence="7">
    <location>
        <begin position="10"/>
        <end position="20"/>
    </location>
</feature>
<evidence type="ECO:0000256" key="7">
    <source>
        <dbReference type="SAM" id="MobiDB-lite"/>
    </source>
</evidence>
<dbReference type="InterPro" id="IPR036322">
    <property type="entry name" value="WD40_repeat_dom_sf"/>
</dbReference>
<evidence type="ECO:0000256" key="6">
    <source>
        <dbReference type="PROSITE-ProRule" id="PRU00221"/>
    </source>
</evidence>
<keyword evidence="2" id="KW-0698">rRNA processing</keyword>
<dbReference type="PANTHER" id="PTHR14085">
    <property type="entry name" value="WD-REPEAT PROTEIN BING4"/>
    <property type="match status" value="1"/>
</dbReference>
<reference evidence="9" key="1">
    <citation type="journal article" date="2020" name="Ecol. Evol.">
        <title>Genome structure and content of the rice root-knot nematode (Meloidogyne graminicola).</title>
        <authorList>
            <person name="Phan N.T."/>
            <person name="Danchin E.G.J."/>
            <person name="Klopp C."/>
            <person name="Perfus-Barbeoch L."/>
            <person name="Kozlowski D.K."/>
            <person name="Koutsovoulos G.D."/>
            <person name="Lopez-Roques C."/>
            <person name="Bouchez O."/>
            <person name="Zahm M."/>
            <person name="Besnard G."/>
            <person name="Bellafiore S."/>
        </authorList>
    </citation>
    <scope>NUCLEOTIDE SEQUENCE</scope>
    <source>
        <strain evidence="9">VN-18</strain>
    </source>
</reference>
<dbReference type="Pfam" id="PF08149">
    <property type="entry name" value="BING4CT"/>
    <property type="match status" value="1"/>
</dbReference>
<keyword evidence="5" id="KW-0539">Nucleus</keyword>
<dbReference type="InterPro" id="IPR001680">
    <property type="entry name" value="WD40_rpt"/>
</dbReference>
<dbReference type="SUPFAM" id="SSF50978">
    <property type="entry name" value="WD40 repeat-like"/>
    <property type="match status" value="1"/>
</dbReference>
<dbReference type="GO" id="GO:0030686">
    <property type="term" value="C:90S preribosome"/>
    <property type="evidence" value="ECO:0007669"/>
    <property type="project" value="TreeGrafter"/>
</dbReference>
<dbReference type="EMBL" id="JABEBT010000148">
    <property type="protein sequence ID" value="KAF7629162.1"/>
    <property type="molecule type" value="Genomic_DNA"/>
</dbReference>
<dbReference type="PROSITE" id="PS50082">
    <property type="entry name" value="WD_REPEATS_2"/>
    <property type="match status" value="1"/>
</dbReference>
<dbReference type="Proteomes" id="UP000605970">
    <property type="component" value="Unassembled WGS sequence"/>
</dbReference>
<dbReference type="SMART" id="SM01033">
    <property type="entry name" value="BING4CT"/>
    <property type="match status" value="1"/>
</dbReference>
<dbReference type="Pfam" id="PF00400">
    <property type="entry name" value="WD40"/>
    <property type="match status" value="1"/>
</dbReference>
<dbReference type="PROSITE" id="PS50294">
    <property type="entry name" value="WD_REPEATS_REGION"/>
    <property type="match status" value="1"/>
</dbReference>
<keyword evidence="10" id="KW-1185">Reference proteome</keyword>
<comment type="subcellular location">
    <subcellularLocation>
        <location evidence="1">Nucleus</location>
        <location evidence="1">Nucleolus</location>
    </subcellularLocation>
</comment>
<evidence type="ECO:0000256" key="4">
    <source>
        <dbReference type="ARBA" id="ARBA00022737"/>
    </source>
</evidence>
<comment type="caution">
    <text evidence="9">The sequence shown here is derived from an EMBL/GenBank/DDBJ whole genome shotgun (WGS) entry which is preliminary data.</text>
</comment>
<dbReference type="AlphaFoldDB" id="A0A8S9Z855"/>
<dbReference type="InterPro" id="IPR040315">
    <property type="entry name" value="WDR46/Utp7"/>
</dbReference>
<evidence type="ECO:0000313" key="10">
    <source>
        <dbReference type="Proteomes" id="UP000605970"/>
    </source>
</evidence>
<feature type="region of interest" description="Disordered" evidence="7">
    <location>
        <begin position="1"/>
        <end position="22"/>
    </location>
</feature>
<feature type="repeat" description="WD" evidence="6">
    <location>
        <begin position="299"/>
        <end position="334"/>
    </location>
</feature>
<dbReference type="OrthoDB" id="10251154at2759"/>
<evidence type="ECO:0000256" key="3">
    <source>
        <dbReference type="ARBA" id="ARBA00022574"/>
    </source>
</evidence>